<name>A0A505DKI2_9ACTN</name>
<organism evidence="1 2">
    <name type="scientific">Streptomyces sporangiiformans</name>
    <dbReference type="NCBI Taxonomy" id="2315329"/>
    <lineage>
        <taxon>Bacteria</taxon>
        <taxon>Bacillati</taxon>
        <taxon>Actinomycetota</taxon>
        <taxon>Actinomycetes</taxon>
        <taxon>Kitasatosporales</taxon>
        <taxon>Streptomycetaceae</taxon>
        <taxon>Streptomyces</taxon>
    </lineage>
</organism>
<keyword evidence="2" id="KW-1185">Reference proteome</keyword>
<reference evidence="1 2" key="1">
    <citation type="submission" date="2019-06" db="EMBL/GenBank/DDBJ databases">
        <title>Streptomyces sporangiiformans sp. nov., a novel actinomycete isolated from soil in Mount Song.</title>
        <authorList>
            <person name="Han L."/>
        </authorList>
    </citation>
    <scope>NUCLEOTIDE SEQUENCE [LARGE SCALE GENOMIC DNA]</scope>
    <source>
        <strain evidence="1 2">NEAU-SSA 1</strain>
    </source>
</reference>
<sequence length="79" mass="8691">MSAGWSIHLLVDVSRPCRRRTASSAIGRRPASSTPSARAVAARALRATEAAVVPATHDRQLRRDVSSWPRFELEVALRQ</sequence>
<comment type="caution">
    <text evidence="1">The sequence shown here is derived from an EMBL/GenBank/DDBJ whole genome shotgun (WGS) entry which is preliminary data.</text>
</comment>
<protein>
    <submittedName>
        <fullName evidence="1">Uncharacterized protein</fullName>
    </submittedName>
</protein>
<dbReference type="Proteomes" id="UP000317378">
    <property type="component" value="Unassembled WGS sequence"/>
</dbReference>
<evidence type="ECO:0000313" key="2">
    <source>
        <dbReference type="Proteomes" id="UP000317378"/>
    </source>
</evidence>
<dbReference type="AlphaFoldDB" id="A0A505DKI2"/>
<accession>A0A505DKI2</accession>
<dbReference type="EMBL" id="VCHX02000142">
    <property type="protein sequence ID" value="TPQ20346.1"/>
    <property type="molecule type" value="Genomic_DNA"/>
</dbReference>
<evidence type="ECO:0000313" key="1">
    <source>
        <dbReference type="EMBL" id="TPQ20346.1"/>
    </source>
</evidence>
<proteinExistence type="predicted"/>
<gene>
    <name evidence="1" type="ORF">FGD71_020955</name>
</gene>